<dbReference type="Pfam" id="PF08240">
    <property type="entry name" value="ADH_N"/>
    <property type="match status" value="1"/>
</dbReference>
<reference evidence="4 5" key="1">
    <citation type="submission" date="2020-07" db="EMBL/GenBank/DDBJ databases">
        <title>Sequencing the genomes of 1000 actinobacteria strains.</title>
        <authorList>
            <person name="Klenk H.-P."/>
        </authorList>
    </citation>
    <scope>NUCLEOTIDE SEQUENCE [LARGE SCALE GENOMIC DNA]</scope>
    <source>
        <strain evidence="4 5">DSM 24552</strain>
    </source>
</reference>
<evidence type="ECO:0000313" key="4">
    <source>
        <dbReference type="EMBL" id="NYG54494.1"/>
    </source>
</evidence>
<dbReference type="InterPro" id="IPR013154">
    <property type="entry name" value="ADH-like_N"/>
</dbReference>
<keyword evidence="5" id="KW-1185">Reference proteome</keyword>
<dbReference type="InterPro" id="IPR013149">
    <property type="entry name" value="ADH-like_C"/>
</dbReference>
<dbReference type="EC" id="1.6.5.5" evidence="4"/>
<evidence type="ECO:0000313" key="5">
    <source>
        <dbReference type="Proteomes" id="UP000544110"/>
    </source>
</evidence>
<dbReference type="Gene3D" id="3.40.50.720">
    <property type="entry name" value="NAD(P)-binding Rossmann-like Domain"/>
    <property type="match status" value="1"/>
</dbReference>
<accession>A0A7Y9URJ8</accession>
<dbReference type="Pfam" id="PF00107">
    <property type="entry name" value="ADH_zinc_N"/>
    <property type="match status" value="1"/>
</dbReference>
<dbReference type="SUPFAM" id="SSF51735">
    <property type="entry name" value="NAD(P)-binding Rossmann-fold domains"/>
    <property type="match status" value="1"/>
</dbReference>
<dbReference type="RefSeq" id="WP_179517106.1">
    <property type="nucleotide sequence ID" value="NZ_JACCAC010000001.1"/>
</dbReference>
<organism evidence="4 5">
    <name type="scientific">Nocardioides perillae</name>
    <dbReference type="NCBI Taxonomy" id="1119534"/>
    <lineage>
        <taxon>Bacteria</taxon>
        <taxon>Bacillati</taxon>
        <taxon>Actinomycetota</taxon>
        <taxon>Actinomycetes</taxon>
        <taxon>Propionibacteriales</taxon>
        <taxon>Nocardioidaceae</taxon>
        <taxon>Nocardioides</taxon>
    </lineage>
</organism>
<evidence type="ECO:0000256" key="1">
    <source>
        <dbReference type="ARBA" id="ARBA00022857"/>
    </source>
</evidence>
<feature type="compositionally biased region" description="Polar residues" evidence="2">
    <location>
        <begin position="1"/>
        <end position="10"/>
    </location>
</feature>
<dbReference type="Proteomes" id="UP000544110">
    <property type="component" value="Unassembled WGS sequence"/>
</dbReference>
<protein>
    <submittedName>
        <fullName evidence="4">NADPH2:quinone reductase</fullName>
        <ecNumber evidence="4">1.6.5.5</ecNumber>
    </submittedName>
</protein>
<feature type="domain" description="Enoyl reductase (ER)" evidence="3">
    <location>
        <begin position="10"/>
        <end position="340"/>
    </location>
</feature>
<dbReference type="InterPro" id="IPR036291">
    <property type="entry name" value="NAD(P)-bd_dom_sf"/>
</dbReference>
<dbReference type="SUPFAM" id="SSF50129">
    <property type="entry name" value="GroES-like"/>
    <property type="match status" value="1"/>
</dbReference>
<dbReference type="PANTHER" id="PTHR44154:SF1">
    <property type="entry name" value="QUINONE OXIDOREDUCTASE"/>
    <property type="match status" value="1"/>
</dbReference>
<keyword evidence="4" id="KW-0560">Oxidoreductase</keyword>
<proteinExistence type="predicted"/>
<dbReference type="PANTHER" id="PTHR44154">
    <property type="entry name" value="QUINONE OXIDOREDUCTASE"/>
    <property type="match status" value="1"/>
</dbReference>
<evidence type="ECO:0000256" key="2">
    <source>
        <dbReference type="SAM" id="MobiDB-lite"/>
    </source>
</evidence>
<dbReference type="GO" id="GO:0003960">
    <property type="term" value="F:quinone reductase (NADPH) activity"/>
    <property type="evidence" value="ECO:0007669"/>
    <property type="project" value="UniProtKB-EC"/>
</dbReference>
<feature type="region of interest" description="Disordered" evidence="2">
    <location>
        <begin position="43"/>
        <end position="63"/>
    </location>
</feature>
<dbReference type="Gene3D" id="3.90.180.10">
    <property type="entry name" value="Medium-chain alcohol dehydrogenases, catalytic domain"/>
    <property type="match status" value="1"/>
</dbReference>
<gene>
    <name evidence="4" type="ORF">BJ989_000798</name>
</gene>
<dbReference type="CDD" id="cd08253">
    <property type="entry name" value="zeta_crystallin"/>
    <property type="match status" value="1"/>
</dbReference>
<evidence type="ECO:0000259" key="3">
    <source>
        <dbReference type="SMART" id="SM00829"/>
    </source>
</evidence>
<dbReference type="AlphaFoldDB" id="A0A7Y9URJ8"/>
<dbReference type="InterPro" id="IPR011032">
    <property type="entry name" value="GroES-like_sf"/>
</dbReference>
<feature type="region of interest" description="Disordered" evidence="2">
    <location>
        <begin position="1"/>
        <end position="26"/>
    </location>
</feature>
<comment type="caution">
    <text evidence="4">The sequence shown here is derived from an EMBL/GenBank/DDBJ whole genome shotgun (WGS) entry which is preliminary data.</text>
</comment>
<dbReference type="EMBL" id="JACCAC010000001">
    <property type="protein sequence ID" value="NYG54494.1"/>
    <property type="molecule type" value="Genomic_DNA"/>
</dbReference>
<dbReference type="SMART" id="SM00829">
    <property type="entry name" value="PKS_ER"/>
    <property type="match status" value="1"/>
</dbReference>
<dbReference type="InterPro" id="IPR051603">
    <property type="entry name" value="Zinc-ADH_QOR/CCCR"/>
</dbReference>
<name>A0A7Y9URJ8_9ACTN</name>
<sequence length="342" mass="34317">MRAIVHTSTGGPDVLELTDRPEPQPGAGEVAVRVRVAGVNPTDWKTRAGITPPPSGAEEHVPGQDGAGDVVAVGEGVDPARVGERVWLWLTARVGAVGGTAQEVVVVPAAHAVALAEGASYDVGAALGVPALTAHRCLTAAEDGPSRLAPGALEGRTVLVAGGAGAVGHAAIELARWAGATVVTTVSSEDKAALARAAGAHHVVDYTAGTVDDTAAAIREVAPDGVHVVVEVSPAVNAPLDVEVCANGATVAYYATNGGEDATIPVRGSMSKNIRWQGVLLYTIPDRAKADAVAAVGAAVADGALRVGEEAGLPLHRFGLEQTADAHRAVEDGAVGKVVIDV</sequence>
<keyword evidence="1" id="KW-0521">NADP</keyword>
<dbReference type="InterPro" id="IPR020843">
    <property type="entry name" value="ER"/>
</dbReference>